<dbReference type="EMBL" id="JAFHDT010000001">
    <property type="protein sequence ID" value="KAI7814277.1"/>
    <property type="molecule type" value="Genomic_DNA"/>
</dbReference>
<evidence type="ECO:0000259" key="8">
    <source>
        <dbReference type="SMART" id="SM00607"/>
    </source>
</evidence>
<accession>A0A9W7X434</accession>
<dbReference type="Pfam" id="PF22633">
    <property type="entry name" value="F5_F8_type_C_2"/>
    <property type="match status" value="1"/>
</dbReference>
<dbReference type="SUPFAM" id="SSF49785">
    <property type="entry name" value="Galactose-binding domain-like"/>
    <property type="match status" value="1"/>
</dbReference>
<evidence type="ECO:0000313" key="10">
    <source>
        <dbReference type="Proteomes" id="UP001059041"/>
    </source>
</evidence>
<protein>
    <submittedName>
        <fullName evidence="9">II-FBPL</fullName>
    </submittedName>
</protein>
<dbReference type="PANTHER" id="PTHR45713">
    <property type="entry name" value="FTP DOMAIN-CONTAINING PROTEIN"/>
    <property type="match status" value="1"/>
</dbReference>
<evidence type="ECO:0000256" key="5">
    <source>
        <dbReference type="ARBA" id="ARBA00022734"/>
    </source>
</evidence>
<evidence type="ECO:0000256" key="4">
    <source>
        <dbReference type="ARBA" id="ARBA00022723"/>
    </source>
</evidence>
<dbReference type="SMART" id="SM00607">
    <property type="entry name" value="FTP"/>
    <property type="match status" value="1"/>
</dbReference>
<reference evidence="9" key="1">
    <citation type="submission" date="2021-02" db="EMBL/GenBank/DDBJ databases">
        <title>Comparative genomics reveals that relaxation of natural selection precedes convergent phenotypic evolution of cavefish.</title>
        <authorList>
            <person name="Peng Z."/>
        </authorList>
    </citation>
    <scope>NUCLEOTIDE SEQUENCE</scope>
    <source>
        <tissue evidence="9">Muscle</tissue>
    </source>
</reference>
<keyword evidence="7" id="KW-1015">Disulfide bond</keyword>
<sequence>MEMQAGLVCIPASSGENLALKGTVTQSSTYLTHGAQYAIDGERYRDEFCSTTAKENNPWWKLDLLNVYNISRVIITAHGSSLEETSGAAEIRIGNSLIKNPTCAVTSGLLLGHTISYSCGVMEGRYVNLFIPGSIVLSLCEVEVYGKFLGQRTKTFLRLKFSSSGDVAAESDDILHQLQSALASHISDLKVSWTQHPKKEEEKEEEDTRSCD</sequence>
<keyword evidence="6" id="KW-0106">Calcium</keyword>
<keyword evidence="5" id="KW-0430">Lectin</keyword>
<evidence type="ECO:0000256" key="7">
    <source>
        <dbReference type="ARBA" id="ARBA00023157"/>
    </source>
</evidence>
<organism evidence="9 10">
    <name type="scientific">Triplophysa rosa</name>
    <name type="common">Cave loach</name>
    <dbReference type="NCBI Taxonomy" id="992332"/>
    <lineage>
        <taxon>Eukaryota</taxon>
        <taxon>Metazoa</taxon>
        <taxon>Chordata</taxon>
        <taxon>Craniata</taxon>
        <taxon>Vertebrata</taxon>
        <taxon>Euteleostomi</taxon>
        <taxon>Actinopterygii</taxon>
        <taxon>Neopterygii</taxon>
        <taxon>Teleostei</taxon>
        <taxon>Ostariophysi</taxon>
        <taxon>Cypriniformes</taxon>
        <taxon>Nemacheilidae</taxon>
        <taxon>Triplophysa</taxon>
    </lineage>
</organism>
<dbReference type="AlphaFoldDB" id="A0A9W7X434"/>
<comment type="function">
    <text evidence="1">Acts as a defensive agent. Recognizes blood group fucosylated oligosaccharides including A, B, H and Lewis B-type antigens. Does not recognize Lewis A antigen and has low affinity for monovalent haptens.</text>
</comment>
<evidence type="ECO:0000256" key="2">
    <source>
        <dbReference type="ARBA" id="ARBA00010147"/>
    </source>
</evidence>
<name>A0A9W7X434_TRIRA</name>
<feature type="domain" description="Fucolectin tachylectin-4 pentraxin-1" evidence="8">
    <location>
        <begin position="15"/>
        <end position="151"/>
    </location>
</feature>
<gene>
    <name evidence="9" type="ORF">IRJ41_011490</name>
</gene>
<comment type="similarity">
    <text evidence="2">Belongs to the fucolectin family.</text>
</comment>
<proteinExistence type="inferred from homology"/>
<dbReference type="GO" id="GO:0046872">
    <property type="term" value="F:metal ion binding"/>
    <property type="evidence" value="ECO:0007669"/>
    <property type="project" value="UniProtKB-KW"/>
</dbReference>
<dbReference type="InterPro" id="IPR006585">
    <property type="entry name" value="FTP1"/>
</dbReference>
<comment type="subunit">
    <text evidence="3">Homotrimer.</text>
</comment>
<dbReference type="GO" id="GO:0001868">
    <property type="term" value="P:regulation of complement activation, lectin pathway"/>
    <property type="evidence" value="ECO:0007669"/>
    <property type="project" value="UniProtKB-ARBA"/>
</dbReference>
<dbReference type="GO" id="GO:0010185">
    <property type="term" value="P:regulation of cellular defense response"/>
    <property type="evidence" value="ECO:0007669"/>
    <property type="project" value="UniProtKB-ARBA"/>
</dbReference>
<keyword evidence="10" id="KW-1185">Reference proteome</keyword>
<comment type="caution">
    <text evidence="9">The sequence shown here is derived from an EMBL/GenBank/DDBJ whole genome shotgun (WGS) entry which is preliminary data.</text>
</comment>
<evidence type="ECO:0000256" key="6">
    <source>
        <dbReference type="ARBA" id="ARBA00022837"/>
    </source>
</evidence>
<dbReference type="Gene3D" id="2.60.120.260">
    <property type="entry name" value="Galactose-binding domain-like"/>
    <property type="match status" value="1"/>
</dbReference>
<dbReference type="Proteomes" id="UP001059041">
    <property type="component" value="Linkage Group LG1"/>
</dbReference>
<dbReference type="GO" id="GO:0042806">
    <property type="term" value="F:fucose binding"/>
    <property type="evidence" value="ECO:0007669"/>
    <property type="project" value="UniProtKB-ARBA"/>
</dbReference>
<dbReference type="PANTHER" id="PTHR45713:SF11">
    <property type="entry name" value="FUCOLECTIN TACHYLECTIN-4 PENTRAXIN-1 DOMAIN-CONTAINING PROTEIN"/>
    <property type="match status" value="1"/>
</dbReference>
<keyword evidence="4" id="KW-0479">Metal-binding</keyword>
<evidence type="ECO:0000256" key="3">
    <source>
        <dbReference type="ARBA" id="ARBA00011233"/>
    </source>
</evidence>
<evidence type="ECO:0000313" key="9">
    <source>
        <dbReference type="EMBL" id="KAI7814277.1"/>
    </source>
</evidence>
<dbReference type="InterPro" id="IPR051941">
    <property type="entry name" value="BG_Antigen-Binding_Lectin"/>
</dbReference>
<dbReference type="InterPro" id="IPR008979">
    <property type="entry name" value="Galactose-bd-like_sf"/>
</dbReference>
<evidence type="ECO:0000256" key="1">
    <source>
        <dbReference type="ARBA" id="ARBA00002219"/>
    </source>
</evidence>